<dbReference type="Gene3D" id="1.20.1260.20">
    <property type="entry name" value="PPE superfamily"/>
    <property type="match status" value="1"/>
</dbReference>
<dbReference type="Proteomes" id="UP000763557">
    <property type="component" value="Unassembled WGS sequence"/>
</dbReference>
<comment type="caution">
    <text evidence="2">The sequence shown here is derived from an EMBL/GenBank/DDBJ whole genome shotgun (WGS) entry which is preliminary data.</text>
</comment>
<dbReference type="InterPro" id="IPR038332">
    <property type="entry name" value="PPE_sf"/>
</dbReference>
<feature type="compositionally biased region" description="Low complexity" evidence="1">
    <location>
        <begin position="217"/>
        <end position="230"/>
    </location>
</feature>
<dbReference type="RefSeq" id="WP_173137453.1">
    <property type="nucleotide sequence ID" value="NZ_CBCSGW010000103.1"/>
</dbReference>
<keyword evidence="3" id="KW-1185">Reference proteome</keyword>
<accession>A0ABX2FAI8</accession>
<evidence type="ECO:0000256" key="1">
    <source>
        <dbReference type="SAM" id="MobiDB-lite"/>
    </source>
</evidence>
<dbReference type="SUPFAM" id="SSF140459">
    <property type="entry name" value="PE/PPE dimer-like"/>
    <property type="match status" value="1"/>
</dbReference>
<proteinExistence type="predicted"/>
<organism evidence="2 3">
    <name type="scientific">Kibdelosporangium persicum</name>
    <dbReference type="NCBI Taxonomy" id="2698649"/>
    <lineage>
        <taxon>Bacteria</taxon>
        <taxon>Bacillati</taxon>
        <taxon>Actinomycetota</taxon>
        <taxon>Actinomycetes</taxon>
        <taxon>Pseudonocardiales</taxon>
        <taxon>Pseudonocardiaceae</taxon>
        <taxon>Kibdelosporangium</taxon>
    </lineage>
</organism>
<sequence length="237" mass="24883">MGWIDDVTSHLVWLAKSHQRMYDDIHGGLGAGAAQGTVEHYDCASRKLQEIHERIERGVRELSANWSGTAAAGATALTKASADWAAAAAVAASKACELSVRQVNAFVDARNRMPEPVPLPDISPSGGFPAAKLTADFVRAKERADAAHQEAARVMTGYQTSTNQHLGSLPEYPPLTTLATVAATDTPGGHPRGGPVPGPRPPVGQRAVAQPPPGVPPQQQATPAQAEPIPVTGEDRY</sequence>
<evidence type="ECO:0000313" key="2">
    <source>
        <dbReference type="EMBL" id="NRN68391.1"/>
    </source>
</evidence>
<protein>
    <recommendedName>
        <fullName evidence="4">PPE family protein</fullName>
    </recommendedName>
</protein>
<gene>
    <name evidence="2" type="ORF">GC106_56340</name>
</gene>
<evidence type="ECO:0000313" key="3">
    <source>
        <dbReference type="Proteomes" id="UP000763557"/>
    </source>
</evidence>
<feature type="region of interest" description="Disordered" evidence="1">
    <location>
        <begin position="182"/>
        <end position="237"/>
    </location>
</feature>
<dbReference type="EMBL" id="JAAATY010000019">
    <property type="protein sequence ID" value="NRN68391.1"/>
    <property type="molecule type" value="Genomic_DNA"/>
</dbReference>
<reference evidence="2 3" key="1">
    <citation type="submission" date="2020-01" db="EMBL/GenBank/DDBJ databases">
        <title>Kibdelosporangium persica a novel Actinomycetes from a hot desert in Iran.</title>
        <authorList>
            <person name="Safaei N."/>
            <person name="Zaburannyi N."/>
            <person name="Mueller R."/>
            <person name="Wink J."/>
        </authorList>
    </citation>
    <scope>NUCLEOTIDE SEQUENCE [LARGE SCALE GENOMIC DNA]</scope>
    <source>
        <strain evidence="2 3">4NS15</strain>
    </source>
</reference>
<evidence type="ECO:0008006" key="4">
    <source>
        <dbReference type="Google" id="ProtNLM"/>
    </source>
</evidence>
<name>A0ABX2FAI8_9PSEU</name>